<organism evidence="1 2">
    <name type="scientific">Caenorhabditis remanei</name>
    <name type="common">Caenorhabditis vulgaris</name>
    <dbReference type="NCBI Taxonomy" id="31234"/>
    <lineage>
        <taxon>Eukaryota</taxon>
        <taxon>Metazoa</taxon>
        <taxon>Ecdysozoa</taxon>
        <taxon>Nematoda</taxon>
        <taxon>Chromadorea</taxon>
        <taxon>Rhabditida</taxon>
        <taxon>Rhabditina</taxon>
        <taxon>Rhabditomorpha</taxon>
        <taxon>Rhabditoidea</taxon>
        <taxon>Rhabditidae</taxon>
        <taxon>Peloderinae</taxon>
        <taxon>Caenorhabditis</taxon>
    </lineage>
</organism>
<comment type="caution">
    <text evidence="1">The sequence shown here is derived from an EMBL/GenBank/DDBJ whole genome shotgun (WGS) entry which is preliminary data.</text>
</comment>
<dbReference type="CTD" id="78773263"/>
<evidence type="ECO:0000313" key="2">
    <source>
        <dbReference type="Proteomes" id="UP000483820"/>
    </source>
</evidence>
<dbReference type="EMBL" id="WUAV01000001">
    <property type="protein sequence ID" value="KAF1769647.1"/>
    <property type="molecule type" value="Genomic_DNA"/>
</dbReference>
<dbReference type="KEGG" id="crq:GCK72_001464"/>
<name>A0A6A5HTH2_CAERE</name>
<evidence type="ECO:0000313" key="1">
    <source>
        <dbReference type="EMBL" id="KAF1769647.1"/>
    </source>
</evidence>
<proteinExistence type="predicted"/>
<reference evidence="1 2" key="1">
    <citation type="submission" date="2019-12" db="EMBL/GenBank/DDBJ databases">
        <title>Chromosome-level assembly of the Caenorhabditis remanei genome.</title>
        <authorList>
            <person name="Teterina A.A."/>
            <person name="Willis J.H."/>
            <person name="Phillips P.C."/>
        </authorList>
    </citation>
    <scope>NUCLEOTIDE SEQUENCE [LARGE SCALE GENOMIC DNA]</scope>
    <source>
        <strain evidence="1 2">PX506</strain>
        <tissue evidence="1">Whole organism</tissue>
    </source>
</reference>
<dbReference type="RefSeq" id="XP_053591623.1">
    <property type="nucleotide sequence ID" value="XM_053722978.1"/>
</dbReference>
<sequence length="122" mass="13140">MSRRGNDDVLLWTISWELLSLLDLADNIHSFQNLSENNVASIKPWGLDSGDEELGSIGVSSSVGHGQPSGSVVLQLEVLVSELFSVDRTSSGSVSAGEISSLNHEVFDDTVEFASWVSFSLK</sequence>
<dbReference type="GeneID" id="78773263"/>
<dbReference type="Proteomes" id="UP000483820">
    <property type="component" value="Chromosome I"/>
</dbReference>
<accession>A0A6A5HTH2</accession>
<protein>
    <submittedName>
        <fullName evidence="1">Uncharacterized protein</fullName>
    </submittedName>
</protein>
<dbReference type="AlphaFoldDB" id="A0A6A5HTH2"/>
<gene>
    <name evidence="1" type="ORF">GCK72_001464</name>
</gene>